<proteinExistence type="inferred from homology"/>
<dbReference type="STRING" id="908337.HMPREF9257_1352"/>
<comment type="subcellular location">
    <subcellularLocation>
        <location evidence="2 17 18">Cytoplasm</location>
    </subcellularLocation>
</comment>
<keyword evidence="17 18" id="KW-0131">Cell cycle</keyword>
<evidence type="ECO:0000256" key="15">
    <source>
        <dbReference type="ARBA" id="ARBA00032324"/>
    </source>
</evidence>
<comment type="catalytic activity">
    <reaction evidence="16 17 18">
        <text>UDP-N-acetyl-alpha-D-muramoyl-L-alanine + D-glutamate + ATP = UDP-N-acetyl-alpha-D-muramoyl-L-alanyl-D-glutamate + ADP + phosphate + H(+)</text>
        <dbReference type="Rhea" id="RHEA:16429"/>
        <dbReference type="ChEBI" id="CHEBI:15378"/>
        <dbReference type="ChEBI" id="CHEBI:29986"/>
        <dbReference type="ChEBI" id="CHEBI:30616"/>
        <dbReference type="ChEBI" id="CHEBI:43474"/>
        <dbReference type="ChEBI" id="CHEBI:83898"/>
        <dbReference type="ChEBI" id="CHEBI:83900"/>
        <dbReference type="ChEBI" id="CHEBI:456216"/>
        <dbReference type="EC" id="6.3.2.9"/>
    </reaction>
</comment>
<dbReference type="NCBIfam" id="TIGR01087">
    <property type="entry name" value="murD"/>
    <property type="match status" value="1"/>
</dbReference>
<dbReference type="InterPro" id="IPR005762">
    <property type="entry name" value="MurD"/>
</dbReference>
<comment type="pathway">
    <text evidence="3 17 18">Cell wall biogenesis; peptidoglycan biosynthesis.</text>
</comment>
<dbReference type="Gene3D" id="3.90.190.20">
    <property type="entry name" value="Mur ligase, C-terminal domain"/>
    <property type="match status" value="1"/>
</dbReference>
<evidence type="ECO:0000259" key="20">
    <source>
        <dbReference type="Pfam" id="PF08245"/>
    </source>
</evidence>
<dbReference type="Pfam" id="PF08245">
    <property type="entry name" value="Mur_ligase_M"/>
    <property type="match status" value="1"/>
</dbReference>
<dbReference type="GO" id="GO:0008764">
    <property type="term" value="F:UDP-N-acetylmuramoylalanine-D-glutamate ligase activity"/>
    <property type="evidence" value="ECO:0007669"/>
    <property type="project" value="UniProtKB-UniRule"/>
</dbReference>
<accession>E4KP65</accession>
<dbReference type="GO" id="GO:0008360">
    <property type="term" value="P:regulation of cell shape"/>
    <property type="evidence" value="ECO:0007669"/>
    <property type="project" value="UniProtKB-KW"/>
</dbReference>
<comment type="caution">
    <text evidence="21">The sequence shown here is derived from an EMBL/GenBank/DDBJ whole genome shotgun (WGS) entry which is preliminary data.</text>
</comment>
<dbReference type="PANTHER" id="PTHR43692">
    <property type="entry name" value="UDP-N-ACETYLMURAMOYLALANINE--D-GLUTAMATE LIGASE"/>
    <property type="match status" value="1"/>
</dbReference>
<dbReference type="EC" id="6.3.2.9" evidence="5 17"/>
<dbReference type="InterPro" id="IPR013221">
    <property type="entry name" value="Mur_ligase_cen"/>
</dbReference>
<protein>
    <recommendedName>
        <fullName evidence="6 17">UDP-N-acetylmuramoylalanine--D-glutamate ligase</fullName>
        <ecNumber evidence="5 17">6.3.2.9</ecNumber>
    </recommendedName>
    <alternativeName>
        <fullName evidence="15 17">D-glutamic acid-adding enzyme</fullName>
    </alternativeName>
    <alternativeName>
        <fullName evidence="14 17">UDP-N-acetylmuramoyl-L-alanyl-D-glutamate synthetase</fullName>
    </alternativeName>
</protein>
<evidence type="ECO:0000256" key="10">
    <source>
        <dbReference type="ARBA" id="ARBA00022840"/>
    </source>
</evidence>
<feature type="domain" description="Mur ligase C-terminal" evidence="19">
    <location>
        <begin position="314"/>
        <end position="426"/>
    </location>
</feature>
<keyword evidence="12 17" id="KW-0573">Peptidoglycan synthesis</keyword>
<keyword evidence="7 17" id="KW-0963">Cytoplasm</keyword>
<reference evidence="21 22" key="1">
    <citation type="submission" date="2010-10" db="EMBL/GenBank/DDBJ databases">
        <authorList>
            <person name="Durkin A.S."/>
            <person name="Madupu R."/>
            <person name="Torralba M."/>
            <person name="Gillis M."/>
            <person name="Methe B."/>
            <person name="Sutton G."/>
            <person name="Nelson K.E."/>
        </authorList>
    </citation>
    <scope>NUCLEOTIDE SEQUENCE [LARGE SCALE GENOMIC DNA]</scope>
    <source>
        <strain evidence="21 22">ACS-139-V-Col8</strain>
    </source>
</reference>
<dbReference type="Gene3D" id="3.40.1190.10">
    <property type="entry name" value="Mur-like, catalytic domain"/>
    <property type="match status" value="1"/>
</dbReference>
<evidence type="ECO:0000256" key="1">
    <source>
        <dbReference type="ARBA" id="ARBA00002734"/>
    </source>
</evidence>
<evidence type="ECO:0000256" key="18">
    <source>
        <dbReference type="RuleBase" id="RU003664"/>
    </source>
</evidence>
<gene>
    <name evidence="17 21" type="primary">murD</name>
    <name evidence="21" type="ORF">HMPREF9257_1352</name>
</gene>
<dbReference type="Pfam" id="PF02875">
    <property type="entry name" value="Mur_ligase_C"/>
    <property type="match status" value="1"/>
</dbReference>
<dbReference type="SUPFAM" id="SSF51984">
    <property type="entry name" value="MurCD N-terminal domain"/>
    <property type="match status" value="1"/>
</dbReference>
<keyword evidence="9 17" id="KW-0547">Nucleotide-binding</keyword>
<dbReference type="Gene3D" id="3.40.50.720">
    <property type="entry name" value="NAD(P)-binding Rossmann-like Domain"/>
    <property type="match status" value="1"/>
</dbReference>
<dbReference type="AlphaFoldDB" id="E4KP65"/>
<organism evidence="21 22">
    <name type="scientific">Eremococcus coleocola ACS-139-V-Col8</name>
    <dbReference type="NCBI Taxonomy" id="908337"/>
    <lineage>
        <taxon>Bacteria</taxon>
        <taxon>Bacillati</taxon>
        <taxon>Bacillota</taxon>
        <taxon>Bacilli</taxon>
        <taxon>Lactobacillales</taxon>
        <taxon>Aerococcaceae</taxon>
        <taxon>Eremococcus</taxon>
    </lineage>
</organism>
<keyword evidence="17 18" id="KW-0132">Cell division</keyword>
<evidence type="ECO:0000256" key="12">
    <source>
        <dbReference type="ARBA" id="ARBA00022984"/>
    </source>
</evidence>
<dbReference type="Pfam" id="PF21799">
    <property type="entry name" value="MurD-like_N"/>
    <property type="match status" value="1"/>
</dbReference>
<dbReference type="GO" id="GO:0005524">
    <property type="term" value="F:ATP binding"/>
    <property type="evidence" value="ECO:0007669"/>
    <property type="project" value="UniProtKB-UniRule"/>
</dbReference>
<dbReference type="PANTHER" id="PTHR43692:SF1">
    <property type="entry name" value="UDP-N-ACETYLMURAMOYLALANINE--D-GLUTAMATE LIGASE"/>
    <property type="match status" value="1"/>
</dbReference>
<dbReference type="GO" id="GO:0009252">
    <property type="term" value="P:peptidoglycan biosynthetic process"/>
    <property type="evidence" value="ECO:0007669"/>
    <property type="project" value="UniProtKB-UniRule"/>
</dbReference>
<dbReference type="GO" id="GO:0071555">
    <property type="term" value="P:cell wall organization"/>
    <property type="evidence" value="ECO:0007669"/>
    <property type="project" value="UniProtKB-KW"/>
</dbReference>
<evidence type="ECO:0000256" key="9">
    <source>
        <dbReference type="ARBA" id="ARBA00022741"/>
    </source>
</evidence>
<evidence type="ECO:0000259" key="19">
    <source>
        <dbReference type="Pfam" id="PF02875"/>
    </source>
</evidence>
<sequence>MNPETDLENKNILILGYAKSGQAAANFFLAKGAQVTLSDNQVLDRDQTLESLLERGLVLVDGQQPVSLLEAGFDFIVKNPGIPYSIPILQAAKAQSIPIYTDIEIASWFSQAPMIAITGSNGKTTTTALINEILGEKAILAGNIGIPILSVVGETQADKRLVMEISSFQLQGTSFFKPKIGVITNIYPTHLDYHGSMEAYIAAKLKIAANLDEQDFLVYNYDQEILQEAAKSIKAIKLPFSRTQVTPELVAEGLYLQDGQVIYHNQPILSLDSIKIPGDHNIENVLAALAVAVIEKVDLPQVKATIEAYKGMPHRIEHVASFKGREFYNDSKATNMTATITALASFNQDLIYIGGGLDRGNEFDDLIPHLGHIKQAFLYGETKEKMAKAFEKVDIPFVLADNLREASHLAYQATQAGQVLLFSPACASWDQFKSFEIRGDQFKDLIAQYIQDEPYIL</sequence>
<dbReference type="EMBL" id="AENN01000015">
    <property type="protein sequence ID" value="EFR31237.1"/>
    <property type="molecule type" value="Genomic_DNA"/>
</dbReference>
<evidence type="ECO:0000256" key="7">
    <source>
        <dbReference type="ARBA" id="ARBA00022490"/>
    </source>
</evidence>
<evidence type="ECO:0000256" key="14">
    <source>
        <dbReference type="ARBA" id="ARBA00030398"/>
    </source>
</evidence>
<name>E4KP65_9LACT</name>
<evidence type="ECO:0000256" key="16">
    <source>
        <dbReference type="ARBA" id="ARBA00047632"/>
    </source>
</evidence>
<evidence type="ECO:0000256" key="17">
    <source>
        <dbReference type="HAMAP-Rule" id="MF_00639"/>
    </source>
</evidence>
<dbReference type="InterPro" id="IPR036565">
    <property type="entry name" value="Mur-like_cat_sf"/>
</dbReference>
<comment type="similarity">
    <text evidence="4 17">Belongs to the MurCDEF family.</text>
</comment>
<evidence type="ECO:0000256" key="5">
    <source>
        <dbReference type="ARBA" id="ARBA00012212"/>
    </source>
</evidence>
<dbReference type="Proteomes" id="UP000005990">
    <property type="component" value="Unassembled WGS sequence"/>
</dbReference>
<feature type="binding site" evidence="17">
    <location>
        <begin position="119"/>
        <end position="125"/>
    </location>
    <ligand>
        <name>ATP</name>
        <dbReference type="ChEBI" id="CHEBI:30616"/>
    </ligand>
</feature>
<keyword evidence="13 17" id="KW-0961">Cell wall biogenesis/degradation</keyword>
<keyword evidence="11 17" id="KW-0133">Cell shape</keyword>
<dbReference type="RefSeq" id="WP_006418440.1">
    <property type="nucleotide sequence ID" value="NZ_AENN01000015.1"/>
</dbReference>
<evidence type="ECO:0000256" key="13">
    <source>
        <dbReference type="ARBA" id="ARBA00023316"/>
    </source>
</evidence>
<dbReference type="InterPro" id="IPR036615">
    <property type="entry name" value="Mur_ligase_C_dom_sf"/>
</dbReference>
<dbReference type="UniPathway" id="UPA00219"/>
<dbReference type="InterPro" id="IPR004101">
    <property type="entry name" value="Mur_ligase_C"/>
</dbReference>
<evidence type="ECO:0000256" key="6">
    <source>
        <dbReference type="ARBA" id="ARBA00015655"/>
    </source>
</evidence>
<evidence type="ECO:0000313" key="21">
    <source>
        <dbReference type="EMBL" id="EFR31237.1"/>
    </source>
</evidence>
<feature type="domain" description="Mur ligase central" evidence="20">
    <location>
        <begin position="117"/>
        <end position="292"/>
    </location>
</feature>
<evidence type="ECO:0000313" key="22">
    <source>
        <dbReference type="Proteomes" id="UP000005990"/>
    </source>
</evidence>
<dbReference type="GO" id="GO:0005737">
    <property type="term" value="C:cytoplasm"/>
    <property type="evidence" value="ECO:0007669"/>
    <property type="project" value="UniProtKB-SubCell"/>
</dbReference>
<evidence type="ECO:0000256" key="2">
    <source>
        <dbReference type="ARBA" id="ARBA00004496"/>
    </source>
</evidence>
<keyword evidence="10 17" id="KW-0067">ATP-binding</keyword>
<dbReference type="HAMAP" id="MF_00639">
    <property type="entry name" value="MurD"/>
    <property type="match status" value="1"/>
</dbReference>
<dbReference type="SUPFAM" id="SSF53623">
    <property type="entry name" value="MurD-like peptide ligases, catalytic domain"/>
    <property type="match status" value="1"/>
</dbReference>
<keyword evidence="22" id="KW-1185">Reference proteome</keyword>
<evidence type="ECO:0000256" key="4">
    <source>
        <dbReference type="ARBA" id="ARBA00010416"/>
    </source>
</evidence>
<dbReference type="GO" id="GO:0051301">
    <property type="term" value="P:cell division"/>
    <property type="evidence" value="ECO:0007669"/>
    <property type="project" value="UniProtKB-KW"/>
</dbReference>
<evidence type="ECO:0000256" key="11">
    <source>
        <dbReference type="ARBA" id="ARBA00022960"/>
    </source>
</evidence>
<evidence type="ECO:0000256" key="3">
    <source>
        <dbReference type="ARBA" id="ARBA00004752"/>
    </source>
</evidence>
<comment type="function">
    <text evidence="1 17 18">Cell wall formation. Catalyzes the addition of glutamate to the nucleotide precursor UDP-N-acetylmuramoyl-L-alanine (UMA).</text>
</comment>
<evidence type="ECO:0000256" key="8">
    <source>
        <dbReference type="ARBA" id="ARBA00022598"/>
    </source>
</evidence>
<dbReference type="eggNOG" id="COG0771">
    <property type="taxonomic scope" value="Bacteria"/>
</dbReference>
<keyword evidence="8 17" id="KW-0436">Ligase</keyword>
<dbReference type="OrthoDB" id="9809796at2"/>
<dbReference type="SUPFAM" id="SSF53244">
    <property type="entry name" value="MurD-like peptide ligases, peptide-binding domain"/>
    <property type="match status" value="1"/>
</dbReference>